<gene>
    <name evidence="1" type="ORF">H9942_00650</name>
</gene>
<dbReference type="AlphaFoldDB" id="A0A9D2RY90"/>
<comment type="caution">
    <text evidence="1">The sequence shown here is derived from an EMBL/GenBank/DDBJ whole genome shotgun (WGS) entry which is preliminary data.</text>
</comment>
<dbReference type="EMBL" id="DWXZ01000008">
    <property type="protein sequence ID" value="HJB36561.1"/>
    <property type="molecule type" value="Genomic_DNA"/>
</dbReference>
<sequence>MAIDNTTSSFAFMEFPMAFSRQDGFPLDKTSVYGSLTEAETYAQTSPLAYVGQVLSVVVDGEATVYQIKDTAGTLEPLGADAMEVATDSEVKEMMDEVFGTDEVTE</sequence>
<reference evidence="1" key="1">
    <citation type="journal article" date="2021" name="PeerJ">
        <title>Extensive microbial diversity within the chicken gut microbiome revealed by metagenomics and culture.</title>
        <authorList>
            <person name="Gilroy R."/>
            <person name="Ravi A."/>
            <person name="Getino M."/>
            <person name="Pursley I."/>
            <person name="Horton D.L."/>
            <person name="Alikhan N.F."/>
            <person name="Baker D."/>
            <person name="Gharbi K."/>
            <person name="Hall N."/>
            <person name="Watson M."/>
            <person name="Adriaenssens E.M."/>
            <person name="Foster-Nyarko E."/>
            <person name="Jarju S."/>
            <person name="Secka A."/>
            <person name="Antonio M."/>
            <person name="Oren A."/>
            <person name="Chaudhuri R.R."/>
            <person name="La Ragione R."/>
            <person name="Hildebrand F."/>
            <person name="Pallen M.J."/>
        </authorList>
    </citation>
    <scope>NUCLEOTIDE SEQUENCE</scope>
    <source>
        <strain evidence="1">ChiBcolR8-3208</strain>
    </source>
</reference>
<reference evidence="1" key="2">
    <citation type="submission" date="2021-04" db="EMBL/GenBank/DDBJ databases">
        <authorList>
            <person name="Gilroy R."/>
        </authorList>
    </citation>
    <scope>NUCLEOTIDE SEQUENCE</scope>
    <source>
        <strain evidence="1">ChiBcolR8-3208</strain>
    </source>
</reference>
<evidence type="ECO:0000313" key="2">
    <source>
        <dbReference type="Proteomes" id="UP000824214"/>
    </source>
</evidence>
<name>A0A9D2RY90_9FIRM</name>
<organism evidence="1 2">
    <name type="scientific">Candidatus Acutalibacter ornithocaccae</name>
    <dbReference type="NCBI Taxonomy" id="2838416"/>
    <lineage>
        <taxon>Bacteria</taxon>
        <taxon>Bacillati</taxon>
        <taxon>Bacillota</taxon>
        <taxon>Clostridia</taxon>
        <taxon>Eubacteriales</taxon>
        <taxon>Acutalibacteraceae</taxon>
        <taxon>Acutalibacter</taxon>
    </lineage>
</organism>
<protein>
    <submittedName>
        <fullName evidence="1">Uncharacterized protein</fullName>
    </submittedName>
</protein>
<accession>A0A9D2RY90</accession>
<evidence type="ECO:0000313" key="1">
    <source>
        <dbReference type="EMBL" id="HJB36561.1"/>
    </source>
</evidence>
<proteinExistence type="predicted"/>
<dbReference type="Proteomes" id="UP000824214">
    <property type="component" value="Unassembled WGS sequence"/>
</dbReference>